<dbReference type="PRINTS" id="PR00455">
    <property type="entry name" value="HTHTETR"/>
</dbReference>
<accession>A0A9X1QNJ5</accession>
<dbReference type="RefSeq" id="WP_236118455.1">
    <property type="nucleotide sequence ID" value="NZ_JAKGSI010000002.1"/>
</dbReference>
<gene>
    <name evidence="7" type="ORF">L1O03_05695</name>
</gene>
<organism evidence="7 8">
    <name type="scientific">Corynebacterium uropygiale</name>
    <dbReference type="NCBI Taxonomy" id="1775911"/>
    <lineage>
        <taxon>Bacteria</taxon>
        <taxon>Bacillati</taxon>
        <taxon>Actinomycetota</taxon>
        <taxon>Actinomycetes</taxon>
        <taxon>Mycobacteriales</taxon>
        <taxon>Corynebacteriaceae</taxon>
        <taxon>Corynebacterium</taxon>
    </lineage>
</organism>
<evidence type="ECO:0000256" key="2">
    <source>
        <dbReference type="ARBA" id="ARBA00023015"/>
    </source>
</evidence>
<dbReference type="InterPro" id="IPR039538">
    <property type="entry name" value="BetI_C"/>
</dbReference>
<dbReference type="GO" id="GO:0003700">
    <property type="term" value="F:DNA-binding transcription factor activity"/>
    <property type="evidence" value="ECO:0007669"/>
    <property type="project" value="TreeGrafter"/>
</dbReference>
<evidence type="ECO:0000256" key="1">
    <source>
        <dbReference type="ARBA" id="ARBA00022491"/>
    </source>
</evidence>
<dbReference type="InterPro" id="IPR050109">
    <property type="entry name" value="HTH-type_TetR-like_transc_reg"/>
</dbReference>
<dbReference type="PANTHER" id="PTHR30055:SF234">
    <property type="entry name" value="HTH-TYPE TRANSCRIPTIONAL REGULATOR BETI"/>
    <property type="match status" value="1"/>
</dbReference>
<protein>
    <submittedName>
        <fullName evidence="7">TetR family transcriptional regulator C-terminal domain-containing protein</fullName>
    </submittedName>
</protein>
<sequence length="186" mass="20307">MVDAAFRLIVKNGLEGLTIRKVALEAGLNVGSVRHFFDNREDLLTAAALKATTRMESRLKKYPVERLKTLRGDDAVSALQEILEQVLPVNEESREEAIIVIELIRASRTQPVFAECAAQMGSDLNDVIISALSCLAVPDPSIVARHISALIGGLTLDTITPHGSLTVPQLRATLRSALENILKMER</sequence>
<dbReference type="Proteomes" id="UP001139336">
    <property type="component" value="Unassembled WGS sequence"/>
</dbReference>
<dbReference type="Pfam" id="PF13977">
    <property type="entry name" value="TetR_C_6"/>
    <property type="match status" value="1"/>
</dbReference>
<dbReference type="InterPro" id="IPR009057">
    <property type="entry name" value="Homeodomain-like_sf"/>
</dbReference>
<evidence type="ECO:0000313" key="8">
    <source>
        <dbReference type="Proteomes" id="UP001139336"/>
    </source>
</evidence>
<evidence type="ECO:0000256" key="4">
    <source>
        <dbReference type="ARBA" id="ARBA00023163"/>
    </source>
</evidence>
<dbReference type="Pfam" id="PF00440">
    <property type="entry name" value="TetR_N"/>
    <property type="match status" value="1"/>
</dbReference>
<keyword evidence="3 5" id="KW-0238">DNA-binding</keyword>
<dbReference type="InterPro" id="IPR001647">
    <property type="entry name" value="HTH_TetR"/>
</dbReference>
<keyword evidence="8" id="KW-1185">Reference proteome</keyword>
<evidence type="ECO:0000259" key="6">
    <source>
        <dbReference type="PROSITE" id="PS50977"/>
    </source>
</evidence>
<reference evidence="7" key="1">
    <citation type="submission" date="2022-01" db="EMBL/GenBank/DDBJ databases">
        <title>Corynebacterium sp. nov isolated from isolated from the feces of the greater white-fronted geese (Anser albifrons) at Poyang Lake, PR China.</title>
        <authorList>
            <person name="Liu Q."/>
        </authorList>
    </citation>
    <scope>NUCLEOTIDE SEQUENCE</scope>
    <source>
        <strain evidence="7">JCM 32435</strain>
    </source>
</reference>
<comment type="caution">
    <text evidence="7">The sequence shown here is derived from an EMBL/GenBank/DDBJ whole genome shotgun (WGS) entry which is preliminary data.</text>
</comment>
<proteinExistence type="predicted"/>
<keyword evidence="1" id="KW-0678">Repressor</keyword>
<dbReference type="PANTHER" id="PTHR30055">
    <property type="entry name" value="HTH-TYPE TRANSCRIPTIONAL REGULATOR RUTR"/>
    <property type="match status" value="1"/>
</dbReference>
<name>A0A9X1QNJ5_9CORY</name>
<dbReference type="SUPFAM" id="SSF48498">
    <property type="entry name" value="Tetracyclin repressor-like, C-terminal domain"/>
    <property type="match status" value="1"/>
</dbReference>
<dbReference type="PROSITE" id="PS50977">
    <property type="entry name" value="HTH_TETR_2"/>
    <property type="match status" value="1"/>
</dbReference>
<dbReference type="EMBL" id="JAKGSI010000002">
    <property type="protein sequence ID" value="MCF4006672.1"/>
    <property type="molecule type" value="Genomic_DNA"/>
</dbReference>
<keyword evidence="2" id="KW-0805">Transcription regulation</keyword>
<evidence type="ECO:0000256" key="3">
    <source>
        <dbReference type="ARBA" id="ARBA00023125"/>
    </source>
</evidence>
<feature type="DNA-binding region" description="H-T-H motif" evidence="5">
    <location>
        <begin position="18"/>
        <end position="37"/>
    </location>
</feature>
<evidence type="ECO:0000256" key="5">
    <source>
        <dbReference type="PROSITE-ProRule" id="PRU00335"/>
    </source>
</evidence>
<dbReference type="AlphaFoldDB" id="A0A9X1QNJ5"/>
<dbReference type="GO" id="GO:0000976">
    <property type="term" value="F:transcription cis-regulatory region binding"/>
    <property type="evidence" value="ECO:0007669"/>
    <property type="project" value="TreeGrafter"/>
</dbReference>
<dbReference type="Gene3D" id="1.10.357.10">
    <property type="entry name" value="Tetracycline Repressor, domain 2"/>
    <property type="match status" value="1"/>
</dbReference>
<feature type="domain" description="HTH tetR-type" evidence="6">
    <location>
        <begin position="1"/>
        <end position="55"/>
    </location>
</feature>
<dbReference type="SUPFAM" id="SSF46689">
    <property type="entry name" value="Homeodomain-like"/>
    <property type="match status" value="1"/>
</dbReference>
<evidence type="ECO:0000313" key="7">
    <source>
        <dbReference type="EMBL" id="MCF4006672.1"/>
    </source>
</evidence>
<keyword evidence="4" id="KW-0804">Transcription</keyword>
<dbReference type="InterPro" id="IPR036271">
    <property type="entry name" value="Tet_transcr_reg_TetR-rel_C_sf"/>
</dbReference>